<feature type="domain" description="GOLD" evidence="12">
    <location>
        <begin position="425"/>
        <end position="527"/>
    </location>
</feature>
<dbReference type="Pfam" id="PF25099">
    <property type="entry name" value="GOLD_PATL1_C"/>
    <property type="match status" value="1"/>
</dbReference>
<keyword evidence="6" id="KW-0132">Cell division</keyword>
<dbReference type="CDD" id="cd00170">
    <property type="entry name" value="SEC14"/>
    <property type="match status" value="1"/>
</dbReference>
<evidence type="ECO:0000256" key="4">
    <source>
        <dbReference type="ARBA" id="ARBA00022448"/>
    </source>
</evidence>
<dbReference type="PANTHER" id="PTHR45932">
    <property type="entry name" value="PATELLIN-1"/>
    <property type="match status" value="1"/>
</dbReference>
<dbReference type="PANTHER" id="PTHR45932:SF2">
    <property type="entry name" value="PATELLIN-4"/>
    <property type="match status" value="1"/>
</dbReference>
<keyword evidence="5" id="KW-0963">Cytoplasm</keyword>
<dbReference type="InterPro" id="IPR036865">
    <property type="entry name" value="CRAL-TRIO_dom_sf"/>
</dbReference>
<sequence>MTIKAQTLEDIEESNRATNRLKCCKDTIKVVEENVKAEVKKVDESKPKTVEKSSSYKEESNFLSDLKEHERKGLNELKAKLEEAILGNNLFKKESEKSSQKGEEKKKQAAEEKEKDQAVKDSEECEKAVKGGEEEESKSEGDSKETTQEGEEEKKADVDTEEKGVEGVKTQGEEEKKSDKKSVEVDIDISIWGVPLLPSKGAEGTDVVLLKFLRAREFKVNEAFEMLKKTLQWRKDFKMEKILDEDLGADLASAAYMSGFDREGHPICYNIFGILQNEEIYQKTFGTEEKRGQFLRWRFQLMERGIQKLDFKAGGVNSLLQINDLKNAPGPFKKELRVATKQAVGLLQDNYPEFVARNIFINVPFWYYAFHALLSPFLTQRTKSKFVVAHPSKVSETLLKYIPIEEIPIQYGGFKRDNDFEFSTEDGVASELVIKAGSTETIEILVPEVGTTFIWDLTVLGWEVSYKEEFVPTDEGSYTVIVQKGKKMGSHEAPIRNTFCNNEPGKIVLTVENASSKKKKVLYRYKAKKCSSF</sequence>
<evidence type="ECO:0000313" key="14">
    <source>
        <dbReference type="Proteomes" id="UP000325577"/>
    </source>
</evidence>
<dbReference type="GO" id="GO:0005737">
    <property type="term" value="C:cytoplasm"/>
    <property type="evidence" value="ECO:0007669"/>
    <property type="project" value="UniProtKB-SubCell"/>
</dbReference>
<comment type="subcellular location">
    <subcellularLocation>
        <location evidence="2">Cytoplasm</location>
    </subcellularLocation>
    <subcellularLocation>
        <location evidence="1">Membrane</location>
    </subcellularLocation>
</comment>
<evidence type="ECO:0000256" key="1">
    <source>
        <dbReference type="ARBA" id="ARBA00004370"/>
    </source>
</evidence>
<dbReference type="Gene3D" id="3.40.525.10">
    <property type="entry name" value="CRAL-TRIO lipid binding domain"/>
    <property type="match status" value="1"/>
</dbReference>
<feature type="domain" description="CRAL-TRIO" evidence="11">
    <location>
        <begin position="244"/>
        <end position="419"/>
    </location>
</feature>
<evidence type="ECO:0000256" key="10">
    <source>
        <dbReference type="SAM" id="MobiDB-lite"/>
    </source>
</evidence>
<dbReference type="Gene3D" id="2.60.120.680">
    <property type="entry name" value="GOLD domain"/>
    <property type="match status" value="1"/>
</dbReference>
<evidence type="ECO:0000259" key="11">
    <source>
        <dbReference type="PROSITE" id="PS50191"/>
    </source>
</evidence>
<dbReference type="InterPro" id="IPR044834">
    <property type="entry name" value="PATL"/>
</dbReference>
<dbReference type="GO" id="GO:0016020">
    <property type="term" value="C:membrane"/>
    <property type="evidence" value="ECO:0007669"/>
    <property type="project" value="UniProtKB-SubCell"/>
</dbReference>
<organism evidence="13 14">
    <name type="scientific">Nyssa sinensis</name>
    <dbReference type="NCBI Taxonomy" id="561372"/>
    <lineage>
        <taxon>Eukaryota</taxon>
        <taxon>Viridiplantae</taxon>
        <taxon>Streptophyta</taxon>
        <taxon>Embryophyta</taxon>
        <taxon>Tracheophyta</taxon>
        <taxon>Spermatophyta</taxon>
        <taxon>Magnoliopsida</taxon>
        <taxon>eudicotyledons</taxon>
        <taxon>Gunneridae</taxon>
        <taxon>Pentapetalae</taxon>
        <taxon>asterids</taxon>
        <taxon>Cornales</taxon>
        <taxon>Nyssaceae</taxon>
        <taxon>Nyssa</taxon>
    </lineage>
</organism>
<dbReference type="InterPro" id="IPR011074">
    <property type="entry name" value="CRAL/TRIO_N_dom"/>
</dbReference>
<dbReference type="Pfam" id="PF03765">
    <property type="entry name" value="CRAL_TRIO_N"/>
    <property type="match status" value="1"/>
</dbReference>
<dbReference type="OrthoDB" id="75724at2759"/>
<evidence type="ECO:0000256" key="3">
    <source>
        <dbReference type="ARBA" id="ARBA00007155"/>
    </source>
</evidence>
<keyword evidence="9" id="KW-0131">Cell cycle</keyword>
<dbReference type="SMART" id="SM00516">
    <property type="entry name" value="SEC14"/>
    <property type="match status" value="1"/>
</dbReference>
<keyword evidence="14" id="KW-1185">Reference proteome</keyword>
<dbReference type="PROSITE" id="PS50191">
    <property type="entry name" value="CRAL_TRIO"/>
    <property type="match status" value="1"/>
</dbReference>
<proteinExistence type="inferred from homology"/>
<evidence type="ECO:0000256" key="5">
    <source>
        <dbReference type="ARBA" id="ARBA00022490"/>
    </source>
</evidence>
<evidence type="ECO:0000259" key="12">
    <source>
        <dbReference type="PROSITE" id="PS50866"/>
    </source>
</evidence>
<reference evidence="13 14" key="1">
    <citation type="submission" date="2019-09" db="EMBL/GenBank/DDBJ databases">
        <title>A chromosome-level genome assembly of the Chinese tupelo Nyssa sinensis.</title>
        <authorList>
            <person name="Yang X."/>
            <person name="Kang M."/>
            <person name="Yang Y."/>
            <person name="Xiong H."/>
            <person name="Wang M."/>
            <person name="Zhang Z."/>
            <person name="Wang Z."/>
            <person name="Wu H."/>
            <person name="Ma T."/>
            <person name="Liu J."/>
            <person name="Xi Z."/>
        </authorList>
    </citation>
    <scope>NUCLEOTIDE SEQUENCE [LARGE SCALE GENOMIC DNA]</scope>
    <source>
        <strain evidence="13">J267</strain>
        <tissue evidence="13">Leaf</tissue>
    </source>
</reference>
<evidence type="ECO:0008006" key="15">
    <source>
        <dbReference type="Google" id="ProtNLM"/>
    </source>
</evidence>
<dbReference type="GO" id="GO:0051301">
    <property type="term" value="P:cell division"/>
    <property type="evidence" value="ECO:0007669"/>
    <property type="project" value="UniProtKB-KW"/>
</dbReference>
<accession>A0A5J4ZC17</accession>
<feature type="region of interest" description="Disordered" evidence="10">
    <location>
        <begin position="85"/>
        <end position="180"/>
    </location>
</feature>
<evidence type="ECO:0000313" key="13">
    <source>
        <dbReference type="EMBL" id="KAA8514791.1"/>
    </source>
</evidence>
<gene>
    <name evidence="13" type="ORF">F0562_017970</name>
</gene>
<feature type="compositionally biased region" description="Basic and acidic residues" evidence="10">
    <location>
        <begin position="91"/>
        <end position="180"/>
    </location>
</feature>
<evidence type="ECO:0000256" key="8">
    <source>
        <dbReference type="ARBA" id="ARBA00023136"/>
    </source>
</evidence>
<keyword evidence="4" id="KW-0813">Transport</keyword>
<dbReference type="SUPFAM" id="SSF46938">
    <property type="entry name" value="CRAL/TRIO N-terminal domain"/>
    <property type="match status" value="1"/>
</dbReference>
<name>A0A5J4ZC17_9ASTE</name>
<evidence type="ECO:0000256" key="7">
    <source>
        <dbReference type="ARBA" id="ARBA00023121"/>
    </source>
</evidence>
<protein>
    <recommendedName>
        <fullName evidence="15">CRAL-TRIO domain-containing protein</fullName>
    </recommendedName>
</protein>
<dbReference type="InterPro" id="IPR056794">
    <property type="entry name" value="PATL1-6_C_GOLD"/>
</dbReference>
<dbReference type="AlphaFoldDB" id="A0A5J4ZC17"/>
<feature type="region of interest" description="Disordered" evidence="10">
    <location>
        <begin position="41"/>
        <end position="67"/>
    </location>
</feature>
<dbReference type="EMBL" id="CM018052">
    <property type="protein sequence ID" value="KAA8514791.1"/>
    <property type="molecule type" value="Genomic_DNA"/>
</dbReference>
<dbReference type="PROSITE" id="PS50866">
    <property type="entry name" value="GOLD"/>
    <property type="match status" value="1"/>
</dbReference>
<dbReference type="Proteomes" id="UP000325577">
    <property type="component" value="Linkage Group LG9"/>
</dbReference>
<evidence type="ECO:0000256" key="9">
    <source>
        <dbReference type="ARBA" id="ARBA00023306"/>
    </source>
</evidence>
<dbReference type="Pfam" id="PF00650">
    <property type="entry name" value="CRAL_TRIO"/>
    <property type="match status" value="1"/>
</dbReference>
<dbReference type="SMART" id="SM01100">
    <property type="entry name" value="CRAL_TRIO_N"/>
    <property type="match status" value="1"/>
</dbReference>
<evidence type="ECO:0000256" key="2">
    <source>
        <dbReference type="ARBA" id="ARBA00004496"/>
    </source>
</evidence>
<keyword evidence="8" id="KW-0472">Membrane</keyword>
<dbReference type="SUPFAM" id="SSF52087">
    <property type="entry name" value="CRAL/TRIO domain"/>
    <property type="match status" value="1"/>
</dbReference>
<evidence type="ECO:0000256" key="6">
    <source>
        <dbReference type="ARBA" id="ARBA00022618"/>
    </source>
</evidence>
<dbReference type="InterPro" id="IPR001251">
    <property type="entry name" value="CRAL-TRIO_dom"/>
</dbReference>
<keyword evidence="7" id="KW-0446">Lipid-binding</keyword>
<dbReference type="GO" id="GO:0008289">
    <property type="term" value="F:lipid binding"/>
    <property type="evidence" value="ECO:0007669"/>
    <property type="project" value="UniProtKB-KW"/>
</dbReference>
<dbReference type="InterPro" id="IPR009038">
    <property type="entry name" value="GOLD_dom"/>
</dbReference>
<dbReference type="InterPro" id="IPR036273">
    <property type="entry name" value="CRAL/TRIO_N_dom_sf"/>
</dbReference>
<comment type="similarity">
    <text evidence="3">Belongs to the patellin family.</text>
</comment>